<evidence type="ECO:0000313" key="3">
    <source>
        <dbReference type="EMBL" id="NWC34435.1"/>
    </source>
</evidence>
<sequence>MLARITFTSVLFLLSSPIALAAETIDDAPITLVLENHHFTPSTFTVPADKRFRIQLTSHDNSVDEFESYDMKFEKIIVPGGTITVFAGPMHPGTYSFFDDYHPDDAKGTVTVTATGGQDDAR</sequence>
<keyword evidence="1" id="KW-0732">Signal</keyword>
<evidence type="ECO:0000259" key="2">
    <source>
        <dbReference type="Pfam" id="PF13473"/>
    </source>
</evidence>
<dbReference type="SUPFAM" id="SSF49503">
    <property type="entry name" value="Cupredoxins"/>
    <property type="match status" value="1"/>
</dbReference>
<dbReference type="Gene3D" id="2.60.40.420">
    <property type="entry name" value="Cupredoxins - blue copper proteins"/>
    <property type="match status" value="1"/>
</dbReference>
<dbReference type="InterPro" id="IPR008972">
    <property type="entry name" value="Cupredoxin"/>
</dbReference>
<feature type="domain" description="EfeO-type cupredoxin-like" evidence="2">
    <location>
        <begin position="6"/>
        <end position="112"/>
    </location>
</feature>
<protein>
    <submittedName>
        <fullName evidence="3">Cupredoxin domain-containing protein</fullName>
    </submittedName>
</protein>
<dbReference type="Proteomes" id="UP000520592">
    <property type="component" value="Unassembled WGS sequence"/>
</dbReference>
<feature type="signal peptide" evidence="1">
    <location>
        <begin position="1"/>
        <end position="21"/>
    </location>
</feature>
<accession>A0A7Y7YDW8</accession>
<dbReference type="Pfam" id="PF13473">
    <property type="entry name" value="Cupredoxin_1"/>
    <property type="match status" value="1"/>
</dbReference>
<dbReference type="InterPro" id="IPR028096">
    <property type="entry name" value="EfeO_Cupredoxin"/>
</dbReference>
<dbReference type="EMBL" id="JACAQD010000022">
    <property type="protein sequence ID" value="NWC34435.1"/>
    <property type="molecule type" value="Genomic_DNA"/>
</dbReference>
<evidence type="ECO:0000313" key="4">
    <source>
        <dbReference type="Proteomes" id="UP000520592"/>
    </source>
</evidence>
<comment type="caution">
    <text evidence="3">The sequence shown here is derived from an EMBL/GenBank/DDBJ whole genome shotgun (WGS) entry which is preliminary data.</text>
</comment>
<name>A0A7Y7YDW8_9PSED</name>
<organism evidence="3 4">
    <name type="scientific">Pseudomonas gingeri</name>
    <dbReference type="NCBI Taxonomy" id="117681"/>
    <lineage>
        <taxon>Bacteria</taxon>
        <taxon>Pseudomonadati</taxon>
        <taxon>Pseudomonadota</taxon>
        <taxon>Gammaproteobacteria</taxon>
        <taxon>Pseudomonadales</taxon>
        <taxon>Pseudomonadaceae</taxon>
        <taxon>Pseudomonas</taxon>
    </lineage>
</organism>
<gene>
    <name evidence="3" type="ORF">HX876_18775</name>
</gene>
<dbReference type="AlphaFoldDB" id="A0A7Y7YDW8"/>
<feature type="chain" id="PRO_5031073493" evidence="1">
    <location>
        <begin position="22"/>
        <end position="122"/>
    </location>
</feature>
<reference evidence="3 4" key="1">
    <citation type="submission" date="2020-04" db="EMBL/GenBank/DDBJ databases">
        <title>Molecular characterization of pseudomonads from Agaricus bisporus reveal novel blotch 2 pathogens in Western Europe.</title>
        <authorList>
            <person name="Taparia T."/>
            <person name="Krijger M."/>
            <person name="Haynes E."/>
            <person name="Elpinstone J.G."/>
            <person name="Noble R."/>
            <person name="Van Der Wolf J."/>
        </authorList>
    </citation>
    <scope>NUCLEOTIDE SEQUENCE [LARGE SCALE GENOMIC DNA]</scope>
    <source>
        <strain evidence="3 4">IPO3737</strain>
    </source>
</reference>
<dbReference type="RefSeq" id="WP_177059908.1">
    <property type="nucleotide sequence ID" value="NZ_JACAPS010000029.1"/>
</dbReference>
<evidence type="ECO:0000256" key="1">
    <source>
        <dbReference type="SAM" id="SignalP"/>
    </source>
</evidence>
<proteinExistence type="predicted"/>